<organism evidence="2 3">
    <name type="scientific">Actinomadura litoris</name>
    <dbReference type="NCBI Taxonomy" id="2678616"/>
    <lineage>
        <taxon>Bacteria</taxon>
        <taxon>Bacillati</taxon>
        <taxon>Actinomycetota</taxon>
        <taxon>Actinomycetes</taxon>
        <taxon>Streptosporangiales</taxon>
        <taxon>Thermomonosporaceae</taxon>
        <taxon>Actinomadura</taxon>
    </lineage>
</organism>
<feature type="transmembrane region" description="Helical" evidence="1">
    <location>
        <begin position="63"/>
        <end position="85"/>
    </location>
</feature>
<dbReference type="EMBL" id="WOFH01000008">
    <property type="protein sequence ID" value="MUN39380.1"/>
    <property type="molecule type" value="Genomic_DNA"/>
</dbReference>
<feature type="transmembrane region" description="Helical" evidence="1">
    <location>
        <begin position="174"/>
        <end position="197"/>
    </location>
</feature>
<dbReference type="AlphaFoldDB" id="A0A7K1L4P1"/>
<evidence type="ECO:0000256" key="1">
    <source>
        <dbReference type="SAM" id="Phobius"/>
    </source>
</evidence>
<feature type="transmembrane region" description="Helical" evidence="1">
    <location>
        <begin position="139"/>
        <end position="162"/>
    </location>
</feature>
<reference evidence="2 3" key="1">
    <citation type="submission" date="2019-11" db="EMBL/GenBank/DDBJ databases">
        <authorList>
            <person name="Cao P."/>
        </authorList>
    </citation>
    <scope>NUCLEOTIDE SEQUENCE [LARGE SCALE GENOMIC DNA]</scope>
    <source>
        <strain evidence="2 3">NEAU-AAG5</strain>
    </source>
</reference>
<evidence type="ECO:0000313" key="3">
    <source>
        <dbReference type="Proteomes" id="UP000432015"/>
    </source>
</evidence>
<name>A0A7K1L4P1_9ACTN</name>
<gene>
    <name evidence="2" type="ORF">GNZ18_22650</name>
</gene>
<feature type="transmembrane region" description="Helical" evidence="1">
    <location>
        <begin position="97"/>
        <end position="119"/>
    </location>
</feature>
<feature type="transmembrane region" description="Helical" evidence="1">
    <location>
        <begin position="12"/>
        <end position="34"/>
    </location>
</feature>
<proteinExistence type="predicted"/>
<keyword evidence="3" id="KW-1185">Reference proteome</keyword>
<comment type="caution">
    <text evidence="2">The sequence shown here is derived from an EMBL/GenBank/DDBJ whole genome shotgun (WGS) entry which is preliminary data.</text>
</comment>
<accession>A0A7K1L4P1</accession>
<protein>
    <submittedName>
        <fullName evidence="2">Uncharacterized protein</fullName>
    </submittedName>
</protein>
<sequence length="202" mass="21076">MVKILQRGPHVWLWCATIYALLVAATAVAAVTMLSRSIEQGLEVWPDAQSETQMVAAWRGAAILAYTSGSEVGHVCALLAGLLVARTAAVRSWQAGLAAAVLAGTVLALVNLSLAWWKASPRLAHLTGPVDPAVIDPGLRHHSCVIVAIALVSTAFSALAAAGYGLGMKRNIKAAVITLMVLAALALDGHFILTGLVPRPDY</sequence>
<keyword evidence="1" id="KW-1133">Transmembrane helix</keyword>
<evidence type="ECO:0000313" key="2">
    <source>
        <dbReference type="EMBL" id="MUN39380.1"/>
    </source>
</evidence>
<dbReference type="Proteomes" id="UP000432015">
    <property type="component" value="Unassembled WGS sequence"/>
</dbReference>
<keyword evidence="1" id="KW-0472">Membrane</keyword>
<dbReference type="RefSeq" id="WP_156218561.1">
    <property type="nucleotide sequence ID" value="NZ_WOFH01000008.1"/>
</dbReference>
<keyword evidence="1" id="KW-0812">Transmembrane</keyword>